<keyword evidence="1" id="KW-0472">Membrane</keyword>
<evidence type="ECO:0000313" key="2">
    <source>
        <dbReference type="EMBL" id="GAG00548.1"/>
    </source>
</evidence>
<accession>X0UJM0</accession>
<name>X0UJM0_9ZZZZ</name>
<gene>
    <name evidence="2" type="ORF">S01H1_37805</name>
</gene>
<dbReference type="EMBL" id="BARS01023755">
    <property type="protein sequence ID" value="GAG00548.1"/>
    <property type="molecule type" value="Genomic_DNA"/>
</dbReference>
<comment type="caution">
    <text evidence="2">The sequence shown here is derived from an EMBL/GenBank/DDBJ whole genome shotgun (WGS) entry which is preliminary data.</text>
</comment>
<sequence>MNTEFIRTFALLFGAAIALICAIYVALIARKKRIAATLVEEQLEQDIN</sequence>
<feature type="transmembrane region" description="Helical" evidence="1">
    <location>
        <begin position="6"/>
        <end position="27"/>
    </location>
</feature>
<reference evidence="2" key="1">
    <citation type="journal article" date="2014" name="Front. Microbiol.">
        <title>High frequency of phylogenetically diverse reductive dehalogenase-homologous genes in deep subseafloor sedimentary metagenomes.</title>
        <authorList>
            <person name="Kawai M."/>
            <person name="Futagami T."/>
            <person name="Toyoda A."/>
            <person name="Takaki Y."/>
            <person name="Nishi S."/>
            <person name="Hori S."/>
            <person name="Arai W."/>
            <person name="Tsubouchi T."/>
            <person name="Morono Y."/>
            <person name="Uchiyama I."/>
            <person name="Ito T."/>
            <person name="Fujiyama A."/>
            <person name="Inagaki F."/>
            <person name="Takami H."/>
        </authorList>
    </citation>
    <scope>NUCLEOTIDE SEQUENCE</scope>
    <source>
        <strain evidence="2">Expedition CK06-06</strain>
    </source>
</reference>
<organism evidence="2">
    <name type="scientific">marine sediment metagenome</name>
    <dbReference type="NCBI Taxonomy" id="412755"/>
    <lineage>
        <taxon>unclassified sequences</taxon>
        <taxon>metagenomes</taxon>
        <taxon>ecological metagenomes</taxon>
    </lineage>
</organism>
<proteinExistence type="predicted"/>
<dbReference type="AlphaFoldDB" id="X0UJM0"/>
<keyword evidence="1" id="KW-0812">Transmembrane</keyword>
<protein>
    <submittedName>
        <fullName evidence="2">Uncharacterized protein</fullName>
    </submittedName>
</protein>
<evidence type="ECO:0000256" key="1">
    <source>
        <dbReference type="SAM" id="Phobius"/>
    </source>
</evidence>
<keyword evidence="1" id="KW-1133">Transmembrane helix</keyword>